<gene>
    <name evidence="1" type="ORF">BGM30_30970</name>
</gene>
<dbReference type="AlphaFoldDB" id="A0A2H6BUZ4"/>
<comment type="caution">
    <text evidence="1">The sequence shown here is derived from an EMBL/GenBank/DDBJ whole genome shotgun (WGS) entry which is preliminary data.</text>
</comment>
<dbReference type="Proteomes" id="UP000236321">
    <property type="component" value="Unassembled WGS sequence"/>
</dbReference>
<name>A0A2H6BUZ4_MICAE</name>
<evidence type="ECO:0000313" key="2">
    <source>
        <dbReference type="Proteomes" id="UP000236321"/>
    </source>
</evidence>
<sequence>MQTTNITQFLEPDLVKDNWRFLEVWVDSMQSPPYILLVLIDKARGCYVFDPAEKYRLVKAFPDYEEAQLWLLEDEYEPIEGRLSSEESA</sequence>
<reference evidence="2" key="1">
    <citation type="submission" date="2017-12" db="EMBL/GenBank/DDBJ databases">
        <title>Improved Draft Genome Sequence of Microcystis aeruginosa NIES-298, a Microcystin-Producing Cyanobacterium from Lake Kasumigaura, Japan.</title>
        <authorList>
            <person name="Yamaguchi H."/>
            <person name="Suzuki S."/>
            <person name="Kawachi M."/>
        </authorList>
    </citation>
    <scope>NUCLEOTIDE SEQUENCE [LARGE SCALE GENOMIC DNA]</scope>
    <source>
        <strain evidence="2">NIES-298</strain>
    </source>
</reference>
<dbReference type="EMBL" id="BEYQ01000010">
    <property type="protein sequence ID" value="GBD54004.1"/>
    <property type="molecule type" value="Genomic_DNA"/>
</dbReference>
<organism evidence="1 2">
    <name type="scientific">Microcystis aeruginosa NIES-298</name>
    <dbReference type="NCBI Taxonomy" id="449468"/>
    <lineage>
        <taxon>Bacteria</taxon>
        <taxon>Bacillati</taxon>
        <taxon>Cyanobacteriota</taxon>
        <taxon>Cyanophyceae</taxon>
        <taxon>Oscillatoriophycideae</taxon>
        <taxon>Chroococcales</taxon>
        <taxon>Microcystaceae</taxon>
        <taxon>Microcystis</taxon>
    </lineage>
</organism>
<evidence type="ECO:0000313" key="1">
    <source>
        <dbReference type="EMBL" id="GBD54004.1"/>
    </source>
</evidence>
<accession>A0A2H6BUZ4</accession>
<protein>
    <submittedName>
        <fullName evidence="1">Uncharacterized protein</fullName>
    </submittedName>
</protein>
<dbReference type="RefSeq" id="WP_002736772.1">
    <property type="nucleotide sequence ID" value="NZ_BEIU01000006.1"/>
</dbReference>
<proteinExistence type="predicted"/>